<evidence type="ECO:0000313" key="2">
    <source>
        <dbReference type="EMBL" id="QNO18476.1"/>
    </source>
</evidence>
<dbReference type="EMBL" id="CP060696">
    <property type="protein sequence ID" value="QNO18476.1"/>
    <property type="molecule type" value="Genomic_DNA"/>
</dbReference>
<evidence type="ECO:0000259" key="1">
    <source>
        <dbReference type="PROSITE" id="PS50943"/>
    </source>
</evidence>
<dbReference type="Gene3D" id="1.10.260.40">
    <property type="entry name" value="lambda repressor-like DNA-binding domains"/>
    <property type="match status" value="1"/>
</dbReference>
<sequence length="125" mass="14160">MQQIQFPVIDPVATGMNIIRLRQERGLSVRDLQVFFGFEEPQAIYKWQRGKSLPSVDNLYALGALLGVSMDKILVPTKPKLDKTANEQQVGTCCSVFYAYRLFWVRQKSEFALTIFPIACTKGIA</sequence>
<gene>
    <name evidence="2" type="ORF">H6X83_02140</name>
</gene>
<dbReference type="GO" id="GO:0003677">
    <property type="term" value="F:DNA binding"/>
    <property type="evidence" value="ECO:0007669"/>
    <property type="project" value="InterPro"/>
</dbReference>
<dbReference type="InterPro" id="IPR010982">
    <property type="entry name" value="Lambda_DNA-bd_dom_sf"/>
</dbReference>
<dbReference type="InterPro" id="IPR001387">
    <property type="entry name" value="Cro/C1-type_HTH"/>
</dbReference>
<organism evidence="2 3">
    <name type="scientific">Caproicibacterium amylolyticum</name>
    <dbReference type="NCBI Taxonomy" id="2766537"/>
    <lineage>
        <taxon>Bacteria</taxon>
        <taxon>Bacillati</taxon>
        <taxon>Bacillota</taxon>
        <taxon>Clostridia</taxon>
        <taxon>Eubacteriales</taxon>
        <taxon>Oscillospiraceae</taxon>
        <taxon>Caproicibacterium</taxon>
    </lineage>
</organism>
<dbReference type="RefSeq" id="WP_212507538.1">
    <property type="nucleotide sequence ID" value="NZ_CP060696.1"/>
</dbReference>
<dbReference type="AlphaFoldDB" id="A0A7G9WIG4"/>
<dbReference type="CDD" id="cd00093">
    <property type="entry name" value="HTH_XRE"/>
    <property type="match status" value="1"/>
</dbReference>
<feature type="domain" description="HTH cro/C1-type" evidence="1">
    <location>
        <begin position="18"/>
        <end position="73"/>
    </location>
</feature>
<name>A0A7G9WIG4_9FIRM</name>
<dbReference type="KEGG" id="caml:H6X83_02140"/>
<proteinExistence type="predicted"/>
<dbReference type="SMART" id="SM00530">
    <property type="entry name" value="HTH_XRE"/>
    <property type="match status" value="1"/>
</dbReference>
<reference evidence="2 3" key="1">
    <citation type="submission" date="2020-08" db="EMBL/GenBank/DDBJ databases">
        <authorList>
            <person name="Ren C."/>
            <person name="Gu Y."/>
            <person name="Xu Y."/>
        </authorList>
    </citation>
    <scope>NUCLEOTIDE SEQUENCE [LARGE SCALE GENOMIC DNA]</scope>
    <source>
        <strain evidence="2 3">LBM18003</strain>
    </source>
</reference>
<dbReference type="PROSITE" id="PS50943">
    <property type="entry name" value="HTH_CROC1"/>
    <property type="match status" value="1"/>
</dbReference>
<keyword evidence="3" id="KW-1185">Reference proteome</keyword>
<dbReference type="SUPFAM" id="SSF47413">
    <property type="entry name" value="lambda repressor-like DNA-binding domains"/>
    <property type="match status" value="1"/>
</dbReference>
<dbReference type="Proteomes" id="UP000516046">
    <property type="component" value="Chromosome"/>
</dbReference>
<dbReference type="Pfam" id="PF01381">
    <property type="entry name" value="HTH_3"/>
    <property type="match status" value="1"/>
</dbReference>
<accession>A0A7G9WIG4</accession>
<evidence type="ECO:0000313" key="3">
    <source>
        <dbReference type="Proteomes" id="UP000516046"/>
    </source>
</evidence>
<protein>
    <submittedName>
        <fullName evidence="2">Helix-turn-helix domain-containing protein</fullName>
    </submittedName>
</protein>